<comment type="caution">
    <text evidence="1">The sequence shown here is derived from an EMBL/GenBank/DDBJ whole genome shotgun (WGS) entry which is preliminary data.</text>
</comment>
<dbReference type="Proteomes" id="UP000805704">
    <property type="component" value="Chromosome 1"/>
</dbReference>
<reference evidence="1" key="1">
    <citation type="submission" date="2020-04" db="EMBL/GenBank/DDBJ databases">
        <title>A chromosome-scale assembly and high-density genetic map of the yellow drum (Nibea albiflora) genome.</title>
        <authorList>
            <person name="Xu D."/>
            <person name="Zhang W."/>
            <person name="Chen R."/>
            <person name="Tan P."/>
            <person name="Wang L."/>
            <person name="Song H."/>
            <person name="Tian L."/>
            <person name="Zhu Q."/>
            <person name="Wang B."/>
        </authorList>
    </citation>
    <scope>NUCLEOTIDE SEQUENCE</scope>
    <source>
        <strain evidence="1">ZJHYS-2018</strain>
    </source>
</reference>
<dbReference type="EMBL" id="CM024789">
    <property type="protein sequence ID" value="KAG8015158.1"/>
    <property type="molecule type" value="Genomic_DNA"/>
</dbReference>
<proteinExistence type="predicted"/>
<sequence length="200" mass="22551">MAARWRGKDGDLNAGNSDFLTQNTPNELVLSRRDVEMDTQSCMDHSILAIFEDSTVASEDKSGAEEESATLLSALTEMLDSVEDDDGTPFDTLPDTKLLTHPECRDDSVKTEAEVEVFTSTSLVNLVRIMHPYCMRLHVEEEGDKPRRKDTLFSQEEVWKYERPTEESDEEINVVSDDEVTLQETKEEGKGRNLVIMGNS</sequence>
<protein>
    <submittedName>
        <fullName evidence="1">Uncharacterized protein</fullName>
    </submittedName>
</protein>
<evidence type="ECO:0000313" key="1">
    <source>
        <dbReference type="EMBL" id="KAG8015158.1"/>
    </source>
</evidence>
<evidence type="ECO:0000313" key="2">
    <source>
        <dbReference type="Proteomes" id="UP000805704"/>
    </source>
</evidence>
<accession>A0ACB7FL26</accession>
<keyword evidence="2" id="KW-1185">Reference proteome</keyword>
<gene>
    <name evidence="1" type="ORF">GBF38_022472</name>
</gene>
<organism evidence="1 2">
    <name type="scientific">Nibea albiflora</name>
    <name type="common">Yellow drum</name>
    <name type="synonym">Corvina albiflora</name>
    <dbReference type="NCBI Taxonomy" id="240163"/>
    <lineage>
        <taxon>Eukaryota</taxon>
        <taxon>Metazoa</taxon>
        <taxon>Chordata</taxon>
        <taxon>Craniata</taxon>
        <taxon>Vertebrata</taxon>
        <taxon>Euteleostomi</taxon>
        <taxon>Actinopterygii</taxon>
        <taxon>Neopterygii</taxon>
        <taxon>Teleostei</taxon>
        <taxon>Neoteleostei</taxon>
        <taxon>Acanthomorphata</taxon>
        <taxon>Eupercaria</taxon>
        <taxon>Sciaenidae</taxon>
        <taxon>Nibea</taxon>
    </lineage>
</organism>
<name>A0ACB7FL26_NIBAL</name>